<gene>
    <name evidence="3" type="ORF">S01H1_18311</name>
</gene>
<organism evidence="3">
    <name type="scientific">marine sediment metagenome</name>
    <dbReference type="NCBI Taxonomy" id="412755"/>
    <lineage>
        <taxon>unclassified sequences</taxon>
        <taxon>metagenomes</taxon>
        <taxon>ecological metagenomes</taxon>
    </lineage>
</organism>
<name>X0TTS7_9ZZZZ</name>
<feature type="transmembrane region" description="Helical" evidence="1">
    <location>
        <begin position="140"/>
        <end position="158"/>
    </location>
</feature>
<dbReference type="EMBL" id="BARS01009784">
    <property type="protein sequence ID" value="GAF79515.1"/>
    <property type="molecule type" value="Genomic_DNA"/>
</dbReference>
<evidence type="ECO:0000256" key="1">
    <source>
        <dbReference type="SAM" id="Phobius"/>
    </source>
</evidence>
<dbReference type="AlphaFoldDB" id="X0TTS7"/>
<accession>X0TTS7</accession>
<keyword evidence="1" id="KW-1133">Transmembrane helix</keyword>
<comment type="caution">
    <text evidence="3">The sequence shown here is derived from an EMBL/GenBank/DDBJ whole genome shotgun (WGS) entry which is preliminary data.</text>
</comment>
<feature type="transmembrane region" description="Helical" evidence="1">
    <location>
        <begin position="38"/>
        <end position="55"/>
    </location>
</feature>
<sequence>MEEKIIVKRPPKSPFLAGFLSLIVPGAGTLYNGQTTKGIVYILTPIVLITMLAHGKGSPVFLALLLAGFYAYQFIDAIMTATAINRRALVGKEEEEFKIDEVPEALKSGSIFWGTVLIALGGILLLANFNIISYNTIFDFWPLILIVIALKLITDYFTEKKKES</sequence>
<keyword evidence="1" id="KW-0812">Transmembrane</keyword>
<dbReference type="InterPro" id="IPR043726">
    <property type="entry name" value="LiaI-LiaF-like_TM1"/>
</dbReference>
<protein>
    <recommendedName>
        <fullName evidence="2">LiaI-LiaF-like transmembrane region domain-containing protein</fullName>
    </recommendedName>
</protein>
<reference evidence="3" key="1">
    <citation type="journal article" date="2014" name="Front. Microbiol.">
        <title>High frequency of phylogenetically diverse reductive dehalogenase-homologous genes in deep subseafloor sedimentary metagenomes.</title>
        <authorList>
            <person name="Kawai M."/>
            <person name="Futagami T."/>
            <person name="Toyoda A."/>
            <person name="Takaki Y."/>
            <person name="Nishi S."/>
            <person name="Hori S."/>
            <person name="Arai W."/>
            <person name="Tsubouchi T."/>
            <person name="Morono Y."/>
            <person name="Uchiyama I."/>
            <person name="Ito T."/>
            <person name="Fujiyama A."/>
            <person name="Inagaki F."/>
            <person name="Takami H."/>
        </authorList>
    </citation>
    <scope>NUCLEOTIDE SEQUENCE</scope>
    <source>
        <strain evidence="3">Expedition CK06-06</strain>
    </source>
</reference>
<dbReference type="Pfam" id="PF18917">
    <property type="entry name" value="LiaI-LiaF-like_TM1"/>
    <property type="match status" value="1"/>
</dbReference>
<proteinExistence type="predicted"/>
<evidence type="ECO:0000259" key="2">
    <source>
        <dbReference type="Pfam" id="PF18917"/>
    </source>
</evidence>
<feature type="transmembrane region" description="Helical" evidence="1">
    <location>
        <begin position="61"/>
        <end position="84"/>
    </location>
</feature>
<evidence type="ECO:0000313" key="3">
    <source>
        <dbReference type="EMBL" id="GAF79515.1"/>
    </source>
</evidence>
<feature type="transmembrane region" description="Helical" evidence="1">
    <location>
        <begin position="111"/>
        <end position="134"/>
    </location>
</feature>
<feature type="domain" description="LiaI-LiaF-like transmembrane region" evidence="2">
    <location>
        <begin position="111"/>
        <end position="153"/>
    </location>
</feature>
<feature type="transmembrane region" description="Helical" evidence="1">
    <location>
        <begin position="15"/>
        <end position="31"/>
    </location>
</feature>
<keyword evidence="1" id="KW-0472">Membrane</keyword>